<evidence type="ECO:0000256" key="2">
    <source>
        <dbReference type="ARBA" id="ARBA00006679"/>
    </source>
</evidence>
<comment type="subcellular location">
    <subcellularLocation>
        <location evidence="1">Cell membrane</location>
        <topology evidence="1">Multi-pass membrane protein</topology>
    </subcellularLocation>
</comment>
<dbReference type="Proteomes" id="UP000561326">
    <property type="component" value="Unassembled WGS sequence"/>
</dbReference>
<comment type="caution">
    <text evidence="8">The sequence shown here is derived from an EMBL/GenBank/DDBJ whole genome shotgun (WGS) entry which is preliminary data.</text>
</comment>
<proteinExistence type="inferred from homology"/>
<dbReference type="GO" id="GO:0005886">
    <property type="term" value="C:plasma membrane"/>
    <property type="evidence" value="ECO:0007669"/>
    <property type="project" value="UniProtKB-SubCell"/>
</dbReference>
<dbReference type="InterPro" id="IPR032808">
    <property type="entry name" value="DoxX"/>
</dbReference>
<dbReference type="AlphaFoldDB" id="A0A848CTX3"/>
<dbReference type="RefSeq" id="WP_168974551.1">
    <property type="nucleotide sequence ID" value="NZ_CAMJCG010000122.1"/>
</dbReference>
<keyword evidence="4 7" id="KW-0812">Transmembrane</keyword>
<dbReference type="InterPro" id="IPR051907">
    <property type="entry name" value="DoxX-like_oxidoreductase"/>
</dbReference>
<accession>A0A848CTX3</accession>
<evidence type="ECO:0000256" key="7">
    <source>
        <dbReference type="SAM" id="Phobius"/>
    </source>
</evidence>
<dbReference type="EMBL" id="JABAGO010000003">
    <property type="protein sequence ID" value="NME97397.1"/>
    <property type="molecule type" value="Genomic_DNA"/>
</dbReference>
<comment type="similarity">
    <text evidence="2">Belongs to the DoxX family.</text>
</comment>
<keyword evidence="3" id="KW-1003">Cell membrane</keyword>
<organism evidence="8 9">
    <name type="scientific">Aneurinibacillus aneurinilyticus</name>
    <name type="common">Bacillus aneurinolyticus</name>
    <dbReference type="NCBI Taxonomy" id="1391"/>
    <lineage>
        <taxon>Bacteria</taxon>
        <taxon>Bacillati</taxon>
        <taxon>Bacillota</taxon>
        <taxon>Bacilli</taxon>
        <taxon>Bacillales</taxon>
        <taxon>Paenibacillaceae</taxon>
        <taxon>Aneurinibacillus group</taxon>
        <taxon>Aneurinibacillus</taxon>
    </lineage>
</organism>
<evidence type="ECO:0000256" key="6">
    <source>
        <dbReference type="ARBA" id="ARBA00023136"/>
    </source>
</evidence>
<protein>
    <submittedName>
        <fullName evidence="8">DoxX family protein</fullName>
    </submittedName>
</protein>
<feature type="transmembrane region" description="Helical" evidence="7">
    <location>
        <begin position="74"/>
        <end position="94"/>
    </location>
</feature>
<reference evidence="8 9" key="1">
    <citation type="submission" date="2020-04" db="EMBL/GenBank/DDBJ databases">
        <authorList>
            <person name="Hitch T.C.A."/>
            <person name="Wylensek D."/>
            <person name="Clavel T."/>
        </authorList>
    </citation>
    <scope>NUCLEOTIDE SEQUENCE [LARGE SCALE GENOMIC DNA]</scope>
    <source>
        <strain evidence="8 9">WB01_D5_05</strain>
    </source>
</reference>
<name>A0A848CTX3_ANEAE</name>
<feature type="transmembrane region" description="Helical" evidence="7">
    <location>
        <begin position="47"/>
        <end position="67"/>
    </location>
</feature>
<keyword evidence="6 7" id="KW-0472">Membrane</keyword>
<evidence type="ECO:0000256" key="5">
    <source>
        <dbReference type="ARBA" id="ARBA00022989"/>
    </source>
</evidence>
<feature type="transmembrane region" description="Helical" evidence="7">
    <location>
        <begin position="106"/>
        <end position="129"/>
    </location>
</feature>
<keyword evidence="5 7" id="KW-1133">Transmembrane helix</keyword>
<sequence length="135" mass="14171">MTKKSEIGILILRLVLGITFLIHGLDKFQSGIGNIAGWFESIGLPGFLAYIIATIETVGGLAVILGLGTRIVSFLFILVLAGAIITVKIAVGFTGNGQMAGYELDLALLAIAVHLAINGSSLYSVDALLRKKDSI</sequence>
<dbReference type="Pfam" id="PF07681">
    <property type="entry name" value="DoxX"/>
    <property type="match status" value="1"/>
</dbReference>
<gene>
    <name evidence="8" type="ORF">HF838_03900</name>
</gene>
<dbReference type="PANTHER" id="PTHR33452">
    <property type="entry name" value="OXIDOREDUCTASE CATD-RELATED"/>
    <property type="match status" value="1"/>
</dbReference>
<feature type="transmembrane region" description="Helical" evidence="7">
    <location>
        <begin position="7"/>
        <end position="25"/>
    </location>
</feature>
<evidence type="ECO:0000256" key="4">
    <source>
        <dbReference type="ARBA" id="ARBA00022692"/>
    </source>
</evidence>
<evidence type="ECO:0000313" key="9">
    <source>
        <dbReference type="Proteomes" id="UP000561326"/>
    </source>
</evidence>
<evidence type="ECO:0000256" key="1">
    <source>
        <dbReference type="ARBA" id="ARBA00004651"/>
    </source>
</evidence>
<evidence type="ECO:0000256" key="3">
    <source>
        <dbReference type="ARBA" id="ARBA00022475"/>
    </source>
</evidence>
<dbReference type="PANTHER" id="PTHR33452:SF1">
    <property type="entry name" value="INNER MEMBRANE PROTEIN YPHA-RELATED"/>
    <property type="match status" value="1"/>
</dbReference>
<evidence type="ECO:0000313" key="8">
    <source>
        <dbReference type="EMBL" id="NME97397.1"/>
    </source>
</evidence>